<dbReference type="AlphaFoldDB" id="C3YF55"/>
<feature type="region of interest" description="Disordered" evidence="1">
    <location>
        <begin position="197"/>
        <end position="255"/>
    </location>
</feature>
<reference evidence="2" key="1">
    <citation type="journal article" date="2008" name="Nature">
        <title>The amphioxus genome and the evolution of the chordate karyotype.</title>
        <authorList>
            <consortium name="US DOE Joint Genome Institute (JGI-PGF)"/>
            <person name="Putnam N.H."/>
            <person name="Butts T."/>
            <person name="Ferrier D.E.K."/>
            <person name="Furlong R.F."/>
            <person name="Hellsten U."/>
            <person name="Kawashima T."/>
            <person name="Robinson-Rechavi M."/>
            <person name="Shoguchi E."/>
            <person name="Terry A."/>
            <person name="Yu J.-K."/>
            <person name="Benito-Gutierrez E.L."/>
            <person name="Dubchak I."/>
            <person name="Garcia-Fernandez J."/>
            <person name="Gibson-Brown J.J."/>
            <person name="Grigoriev I.V."/>
            <person name="Horton A.C."/>
            <person name="de Jong P.J."/>
            <person name="Jurka J."/>
            <person name="Kapitonov V.V."/>
            <person name="Kohara Y."/>
            <person name="Kuroki Y."/>
            <person name="Lindquist E."/>
            <person name="Lucas S."/>
            <person name="Osoegawa K."/>
            <person name="Pennacchio L.A."/>
            <person name="Salamov A.A."/>
            <person name="Satou Y."/>
            <person name="Sauka-Spengler T."/>
            <person name="Schmutz J."/>
            <person name="Shin-I T."/>
            <person name="Toyoda A."/>
            <person name="Bronner-Fraser M."/>
            <person name="Fujiyama A."/>
            <person name="Holland L.Z."/>
            <person name="Holland P.W.H."/>
            <person name="Satoh N."/>
            <person name="Rokhsar D.S."/>
        </authorList>
    </citation>
    <scope>NUCLEOTIDE SEQUENCE [LARGE SCALE GENOMIC DNA]</scope>
    <source>
        <strain evidence="2">S238N-H82</strain>
        <tissue evidence="2">Testes</tissue>
    </source>
</reference>
<evidence type="ECO:0000313" key="2">
    <source>
        <dbReference type="EMBL" id="EEN61057.1"/>
    </source>
</evidence>
<dbReference type="InParanoid" id="C3YF55"/>
<dbReference type="eggNOG" id="ENOG502RTTX">
    <property type="taxonomic scope" value="Eukaryota"/>
</dbReference>
<proteinExistence type="predicted"/>
<gene>
    <name evidence="2" type="ORF">BRAFLDRAFT_85193</name>
</gene>
<sequence>MDRAGINHDNMDRAGINHDNMDRAGINHDNMDRAGINHDNMDRAGINHDNMDRAGINHDNMDRAGINHDNMDRAGINHDNMDRAGINHDNMDRAGINHDNMDRGSPFRDMVAQGCCSGLYSKSGEGTRLKSGRTRQWSPQHLYIVENGGEVSEERSEESFDLIIPRFFFLLFLRADWIRGPGEEERGGEFVLGARVGSGVGHRDHGASGSGPDKTAARRRPSLLLAPRSPSYRPGSAGHTAETGRETSRCGRGRE</sequence>
<organism>
    <name type="scientific">Branchiostoma floridae</name>
    <name type="common">Florida lancelet</name>
    <name type="synonym">Amphioxus</name>
    <dbReference type="NCBI Taxonomy" id="7739"/>
    <lineage>
        <taxon>Eukaryota</taxon>
        <taxon>Metazoa</taxon>
        <taxon>Chordata</taxon>
        <taxon>Cephalochordata</taxon>
        <taxon>Leptocardii</taxon>
        <taxon>Amphioxiformes</taxon>
        <taxon>Branchiostomatidae</taxon>
        <taxon>Branchiostoma</taxon>
    </lineage>
</organism>
<feature type="compositionally biased region" description="Low complexity" evidence="1">
    <location>
        <begin position="222"/>
        <end position="231"/>
    </location>
</feature>
<protein>
    <submittedName>
        <fullName evidence="2">Uncharacterized protein</fullName>
    </submittedName>
</protein>
<accession>C3YF55</accession>
<feature type="compositionally biased region" description="Basic and acidic residues" evidence="1">
    <location>
        <begin position="242"/>
        <end position="255"/>
    </location>
</feature>
<dbReference type="EMBL" id="GG666508">
    <property type="protein sequence ID" value="EEN61057.1"/>
    <property type="molecule type" value="Genomic_DNA"/>
</dbReference>
<evidence type="ECO:0000256" key="1">
    <source>
        <dbReference type="SAM" id="MobiDB-lite"/>
    </source>
</evidence>
<name>C3YF55_BRAFL</name>